<dbReference type="PROSITE" id="PS51192">
    <property type="entry name" value="HELICASE_ATP_BIND_1"/>
    <property type="match status" value="1"/>
</dbReference>
<feature type="region of interest" description="Disordered" evidence="24">
    <location>
        <begin position="1013"/>
        <end position="1033"/>
    </location>
</feature>
<dbReference type="InterPro" id="IPR001878">
    <property type="entry name" value="Znf_CCHC"/>
</dbReference>
<feature type="region of interest" description="Disordered" evidence="24">
    <location>
        <begin position="675"/>
        <end position="703"/>
    </location>
</feature>
<dbReference type="InterPro" id="IPR014001">
    <property type="entry name" value="Helicase_ATP-bd"/>
</dbReference>
<dbReference type="GeneID" id="108879470"/>
<evidence type="ECO:0000256" key="21">
    <source>
        <dbReference type="ARBA" id="ARBA00078242"/>
    </source>
</evidence>
<feature type="compositionally biased region" description="Polar residues" evidence="24">
    <location>
        <begin position="675"/>
        <end position="686"/>
    </location>
</feature>
<feature type="compositionally biased region" description="Basic and acidic residues" evidence="24">
    <location>
        <begin position="415"/>
        <end position="430"/>
    </location>
</feature>
<dbReference type="GO" id="GO:0000723">
    <property type="term" value="P:telomere maintenance"/>
    <property type="evidence" value="ECO:0007669"/>
    <property type="project" value="TreeGrafter"/>
</dbReference>
<comment type="catalytic activity">
    <reaction evidence="18">
        <text>ATP + H2O = ADP + phosphate + H(+)</text>
        <dbReference type="Rhea" id="RHEA:13065"/>
        <dbReference type="ChEBI" id="CHEBI:15377"/>
        <dbReference type="ChEBI" id="CHEBI:15378"/>
        <dbReference type="ChEBI" id="CHEBI:30616"/>
        <dbReference type="ChEBI" id="CHEBI:43474"/>
        <dbReference type="ChEBI" id="CHEBI:456216"/>
    </reaction>
</comment>
<gene>
    <name evidence="29" type="primary">recql4</name>
</gene>
<feature type="domain" description="CCHC-type" evidence="25">
    <location>
        <begin position="627"/>
        <end position="641"/>
    </location>
</feature>
<feature type="compositionally biased region" description="Basic and acidic residues" evidence="24">
    <location>
        <begin position="1242"/>
        <end position="1257"/>
    </location>
</feature>
<feature type="region of interest" description="Disordered" evidence="24">
    <location>
        <begin position="332"/>
        <end position="531"/>
    </location>
</feature>
<dbReference type="SMART" id="SM00490">
    <property type="entry name" value="HELICc"/>
    <property type="match status" value="1"/>
</dbReference>
<evidence type="ECO:0000256" key="16">
    <source>
        <dbReference type="ARBA" id="ARBA00034617"/>
    </source>
</evidence>
<feature type="domain" description="Helicase C-terminal" evidence="27">
    <location>
        <begin position="995"/>
        <end position="1171"/>
    </location>
</feature>
<feature type="compositionally biased region" description="Basic and acidic residues" evidence="24">
    <location>
        <begin position="26"/>
        <end position="52"/>
    </location>
</feature>
<dbReference type="FunFam" id="1.10.10.1460:FF:000001">
    <property type="entry name" value="DNA replication regulator Sld2"/>
    <property type="match status" value="1"/>
</dbReference>
<evidence type="ECO:0000256" key="2">
    <source>
        <dbReference type="ARBA" id="ARBA00004123"/>
    </source>
</evidence>
<feature type="compositionally biased region" description="Basic and acidic residues" evidence="24">
    <location>
        <begin position="60"/>
        <end position="74"/>
    </location>
</feature>
<comment type="similarity">
    <text evidence="4">Belongs to the helicase family. RecQ subfamily.</text>
</comment>
<evidence type="ECO:0000256" key="19">
    <source>
        <dbReference type="ARBA" id="ARBA00074290"/>
    </source>
</evidence>
<keyword evidence="8" id="KW-0547">Nucleotide-binding</keyword>
<evidence type="ECO:0000256" key="5">
    <source>
        <dbReference type="ARBA" id="ARBA00022490"/>
    </source>
</evidence>
<dbReference type="Pfam" id="PF00098">
    <property type="entry name" value="zf-CCHC"/>
    <property type="match status" value="1"/>
</dbReference>
<feature type="compositionally biased region" description="Polar residues" evidence="24">
    <location>
        <begin position="1194"/>
        <end position="1205"/>
    </location>
</feature>
<feature type="compositionally biased region" description="Basic and acidic residues" evidence="24">
    <location>
        <begin position="371"/>
        <end position="389"/>
    </location>
</feature>
<keyword evidence="12" id="KW-0067">ATP-binding</keyword>
<dbReference type="Gene3D" id="4.10.60.10">
    <property type="entry name" value="Zinc finger, CCHC-type"/>
    <property type="match status" value="1"/>
</dbReference>
<dbReference type="SUPFAM" id="SSF57756">
    <property type="entry name" value="Retrovirus zinc finger-like domains"/>
    <property type="match status" value="1"/>
</dbReference>
<comment type="catalytic activity">
    <reaction evidence="16">
        <text>Couples ATP hydrolysis with the unwinding of duplex DNA by translocating in the 3'-5' direction.</text>
        <dbReference type="EC" id="5.6.2.4"/>
    </reaction>
</comment>
<dbReference type="SUPFAM" id="SSF52540">
    <property type="entry name" value="P-loop containing nucleoside triphosphate hydrolases"/>
    <property type="match status" value="1"/>
</dbReference>
<evidence type="ECO:0000256" key="22">
    <source>
        <dbReference type="ARBA" id="ARBA00084018"/>
    </source>
</evidence>
<comment type="cofactor">
    <cofactor evidence="1">
        <name>Zn(2+)</name>
        <dbReference type="ChEBI" id="CHEBI:29105"/>
    </cofactor>
</comment>
<keyword evidence="11" id="KW-0862">Zinc</keyword>
<keyword evidence="9" id="KW-0378">Hydrolase</keyword>
<dbReference type="CTD" id="9401"/>
<organism evidence="28 29">
    <name type="scientific">Lates calcarifer</name>
    <name type="common">Barramundi</name>
    <name type="synonym">Holocentrus calcarifer</name>
    <dbReference type="NCBI Taxonomy" id="8187"/>
    <lineage>
        <taxon>Eukaryota</taxon>
        <taxon>Metazoa</taxon>
        <taxon>Chordata</taxon>
        <taxon>Craniata</taxon>
        <taxon>Vertebrata</taxon>
        <taxon>Euteleostomi</taxon>
        <taxon>Actinopterygii</taxon>
        <taxon>Neopterygii</taxon>
        <taxon>Teleostei</taxon>
        <taxon>Neoteleostei</taxon>
        <taxon>Acanthomorphata</taxon>
        <taxon>Carangaria</taxon>
        <taxon>Carangaria incertae sedis</taxon>
        <taxon>Centropomidae</taxon>
        <taxon>Lates</taxon>
    </lineage>
</organism>
<feature type="compositionally biased region" description="Low complexity" evidence="24">
    <location>
        <begin position="227"/>
        <end position="247"/>
    </location>
</feature>
<dbReference type="CDD" id="cd18018">
    <property type="entry name" value="DEXHc_RecQ4-like"/>
    <property type="match status" value="1"/>
</dbReference>
<evidence type="ECO:0000256" key="11">
    <source>
        <dbReference type="ARBA" id="ARBA00022833"/>
    </source>
</evidence>
<dbReference type="SMART" id="SM00343">
    <property type="entry name" value="ZnF_C2HC"/>
    <property type="match status" value="1"/>
</dbReference>
<feature type="compositionally biased region" description="Basic and acidic residues" evidence="24">
    <location>
        <begin position="687"/>
        <end position="703"/>
    </location>
</feature>
<evidence type="ECO:0000259" key="25">
    <source>
        <dbReference type="PROSITE" id="PS50158"/>
    </source>
</evidence>
<evidence type="ECO:0000313" key="28">
    <source>
        <dbReference type="Proteomes" id="UP000694890"/>
    </source>
</evidence>
<feature type="region of interest" description="Disordered" evidence="24">
    <location>
        <begin position="1192"/>
        <end position="1267"/>
    </location>
</feature>
<dbReference type="GO" id="GO:0005634">
    <property type="term" value="C:nucleus"/>
    <property type="evidence" value="ECO:0007669"/>
    <property type="project" value="UniProtKB-SubCell"/>
</dbReference>
<keyword evidence="13" id="KW-0238">DNA-binding</keyword>
<protein>
    <recommendedName>
        <fullName evidence="19">ATP-dependent DNA helicase Q4</fullName>
        <ecNumber evidence="17">5.6.2.4</ecNumber>
    </recommendedName>
    <alternativeName>
        <fullName evidence="20">DNA 3'-5' helicase RecQ4</fullName>
    </alternativeName>
    <alternativeName>
        <fullName evidence="21">DNA helicase, RecQ-like type 4</fullName>
    </alternativeName>
    <alternativeName>
        <fullName evidence="22">RecQ protein-like 4</fullName>
    </alternativeName>
</protein>
<evidence type="ECO:0000256" key="1">
    <source>
        <dbReference type="ARBA" id="ARBA00001947"/>
    </source>
</evidence>
<dbReference type="PANTHER" id="PTHR13710:SF108">
    <property type="entry name" value="ATP-DEPENDENT DNA HELICASE Q4"/>
    <property type="match status" value="1"/>
</dbReference>
<dbReference type="GO" id="GO:0043138">
    <property type="term" value="F:3'-5' DNA helicase activity"/>
    <property type="evidence" value="ECO:0007669"/>
    <property type="project" value="UniProtKB-EC"/>
</dbReference>
<dbReference type="InterPro" id="IPR036875">
    <property type="entry name" value="Znf_CCHC_sf"/>
</dbReference>
<name>A0AAJ7LN50_LATCA</name>
<dbReference type="PANTHER" id="PTHR13710">
    <property type="entry name" value="DNA HELICASE RECQ FAMILY MEMBER"/>
    <property type="match status" value="1"/>
</dbReference>
<dbReference type="InterPro" id="IPR001650">
    <property type="entry name" value="Helicase_C-like"/>
</dbReference>
<evidence type="ECO:0000256" key="12">
    <source>
        <dbReference type="ARBA" id="ARBA00022840"/>
    </source>
</evidence>
<feature type="compositionally biased region" description="Low complexity" evidence="24">
    <location>
        <begin position="1013"/>
        <end position="1024"/>
    </location>
</feature>
<feature type="compositionally biased region" description="Polar residues" evidence="24">
    <location>
        <begin position="216"/>
        <end position="225"/>
    </location>
</feature>
<accession>A0AAJ7LN50</accession>
<dbReference type="GO" id="GO:0008270">
    <property type="term" value="F:zinc ion binding"/>
    <property type="evidence" value="ECO:0007669"/>
    <property type="project" value="UniProtKB-KW"/>
</dbReference>
<dbReference type="InterPro" id="IPR011545">
    <property type="entry name" value="DEAD/DEAH_box_helicase_dom"/>
</dbReference>
<keyword evidence="10 29" id="KW-0347">Helicase</keyword>
<dbReference type="RefSeq" id="XP_018526261.1">
    <property type="nucleotide sequence ID" value="XM_018670745.2"/>
</dbReference>
<evidence type="ECO:0000256" key="24">
    <source>
        <dbReference type="SAM" id="MobiDB-lite"/>
    </source>
</evidence>
<dbReference type="GO" id="GO:0000724">
    <property type="term" value="P:double-strand break repair via homologous recombination"/>
    <property type="evidence" value="ECO:0007669"/>
    <property type="project" value="TreeGrafter"/>
</dbReference>
<dbReference type="SMART" id="SM00487">
    <property type="entry name" value="DEXDc"/>
    <property type="match status" value="1"/>
</dbReference>
<dbReference type="FunFam" id="3.40.50.300:FF:001084">
    <property type="entry name" value="RecQ like helicase 4"/>
    <property type="match status" value="1"/>
</dbReference>
<evidence type="ECO:0000256" key="6">
    <source>
        <dbReference type="ARBA" id="ARBA00022553"/>
    </source>
</evidence>
<dbReference type="PROSITE" id="PS51194">
    <property type="entry name" value="HELICASE_CTER"/>
    <property type="match status" value="1"/>
</dbReference>
<keyword evidence="7" id="KW-0479">Metal-binding</keyword>
<feature type="compositionally biased region" description="Basic residues" evidence="24">
    <location>
        <begin position="450"/>
        <end position="460"/>
    </location>
</feature>
<evidence type="ECO:0000256" key="8">
    <source>
        <dbReference type="ARBA" id="ARBA00022741"/>
    </source>
</evidence>
<feature type="compositionally biased region" description="Low complexity" evidence="24">
    <location>
        <begin position="151"/>
        <end position="166"/>
    </location>
</feature>
<dbReference type="PROSITE" id="PS50158">
    <property type="entry name" value="ZF_CCHC"/>
    <property type="match status" value="1"/>
</dbReference>
<evidence type="ECO:0000256" key="13">
    <source>
        <dbReference type="ARBA" id="ARBA00023125"/>
    </source>
</evidence>
<dbReference type="KEGG" id="lcf:108879470"/>
<dbReference type="Proteomes" id="UP000694890">
    <property type="component" value="Linkage group LG3"/>
</dbReference>
<evidence type="ECO:0000256" key="20">
    <source>
        <dbReference type="ARBA" id="ARBA00076756"/>
    </source>
</evidence>
<keyword evidence="15" id="KW-0539">Nucleus</keyword>
<dbReference type="GO" id="GO:0009378">
    <property type="term" value="F:four-way junction helicase activity"/>
    <property type="evidence" value="ECO:0007669"/>
    <property type="project" value="TreeGrafter"/>
</dbReference>
<evidence type="ECO:0000256" key="17">
    <source>
        <dbReference type="ARBA" id="ARBA00034808"/>
    </source>
</evidence>
<evidence type="ECO:0000256" key="4">
    <source>
        <dbReference type="ARBA" id="ARBA00005446"/>
    </source>
</evidence>
<evidence type="ECO:0000256" key="10">
    <source>
        <dbReference type="ARBA" id="ARBA00022806"/>
    </source>
</evidence>
<keyword evidence="5" id="KW-0963">Cytoplasm</keyword>
<keyword evidence="23" id="KW-0863">Zinc-finger</keyword>
<dbReference type="CDD" id="cd22289">
    <property type="entry name" value="RecQL4_SLD2_NTD"/>
    <property type="match status" value="1"/>
</dbReference>
<reference evidence="29" key="1">
    <citation type="submission" date="2025-08" db="UniProtKB">
        <authorList>
            <consortium name="RefSeq"/>
        </authorList>
    </citation>
    <scope>IDENTIFICATION</scope>
    <source>
        <tissue evidence="29">Brain</tissue>
    </source>
</reference>
<keyword evidence="6" id="KW-0597">Phosphoprotein</keyword>
<evidence type="ECO:0000259" key="26">
    <source>
        <dbReference type="PROSITE" id="PS51192"/>
    </source>
</evidence>
<evidence type="ECO:0000313" key="29">
    <source>
        <dbReference type="RefSeq" id="XP_018526261.1"/>
    </source>
</evidence>
<evidence type="ECO:0000259" key="27">
    <source>
        <dbReference type="PROSITE" id="PS51194"/>
    </source>
</evidence>
<evidence type="ECO:0000256" key="3">
    <source>
        <dbReference type="ARBA" id="ARBA00004496"/>
    </source>
</evidence>
<dbReference type="FunFam" id="3.40.50.300:FF:000772">
    <property type="entry name" value="ATP-dependent DNA helicase Q4"/>
    <property type="match status" value="1"/>
</dbReference>
<feature type="region of interest" description="Disordered" evidence="24">
    <location>
        <begin position="16"/>
        <end position="74"/>
    </location>
</feature>
<dbReference type="Pfam" id="PF00270">
    <property type="entry name" value="DEAD"/>
    <property type="match status" value="1"/>
</dbReference>
<feature type="region of interest" description="Disordered" evidence="24">
    <location>
        <begin position="123"/>
        <end position="171"/>
    </location>
</feature>
<proteinExistence type="inferred from homology"/>
<feature type="compositionally biased region" description="Basic and acidic residues" evidence="24">
    <location>
        <begin position="335"/>
        <end position="358"/>
    </location>
</feature>
<evidence type="ECO:0000256" key="7">
    <source>
        <dbReference type="ARBA" id="ARBA00022723"/>
    </source>
</evidence>
<dbReference type="Gene3D" id="3.40.50.300">
    <property type="entry name" value="P-loop containing nucleotide triphosphate hydrolases"/>
    <property type="match status" value="2"/>
</dbReference>
<dbReference type="InterPro" id="IPR027417">
    <property type="entry name" value="P-loop_NTPase"/>
</dbReference>
<dbReference type="GO" id="GO:0005737">
    <property type="term" value="C:cytoplasm"/>
    <property type="evidence" value="ECO:0007669"/>
    <property type="project" value="UniProtKB-SubCell"/>
</dbReference>
<dbReference type="GO" id="GO:0005694">
    <property type="term" value="C:chromosome"/>
    <property type="evidence" value="ECO:0007669"/>
    <property type="project" value="TreeGrafter"/>
</dbReference>
<feature type="compositionally biased region" description="Basic and acidic residues" evidence="24">
    <location>
        <begin position="1213"/>
        <end position="1230"/>
    </location>
</feature>
<keyword evidence="14" id="KW-0413">Isomerase</keyword>
<dbReference type="EC" id="5.6.2.4" evidence="17"/>
<evidence type="ECO:0000256" key="23">
    <source>
        <dbReference type="PROSITE-ProRule" id="PRU00047"/>
    </source>
</evidence>
<evidence type="ECO:0000256" key="14">
    <source>
        <dbReference type="ARBA" id="ARBA00023235"/>
    </source>
</evidence>
<dbReference type="Gene3D" id="1.10.10.1460">
    <property type="match status" value="1"/>
</dbReference>
<feature type="region of interest" description="Disordered" evidence="24">
    <location>
        <begin position="202"/>
        <end position="294"/>
    </location>
</feature>
<evidence type="ECO:0000256" key="15">
    <source>
        <dbReference type="ARBA" id="ARBA00023242"/>
    </source>
</evidence>
<dbReference type="GO" id="GO:0003677">
    <property type="term" value="F:DNA binding"/>
    <property type="evidence" value="ECO:0007669"/>
    <property type="project" value="UniProtKB-KW"/>
</dbReference>
<comment type="subcellular location">
    <subcellularLocation>
        <location evidence="3">Cytoplasm</location>
    </subcellularLocation>
    <subcellularLocation>
        <location evidence="2">Nucleus</location>
    </subcellularLocation>
</comment>
<evidence type="ECO:0000256" key="9">
    <source>
        <dbReference type="ARBA" id="ARBA00022801"/>
    </source>
</evidence>
<feature type="domain" description="Helicase ATP-binding" evidence="26">
    <location>
        <begin position="763"/>
        <end position="941"/>
    </location>
</feature>
<sequence>MDRYKEVKLLLKTWEQGFVQHHQRKPNKEDIDQAPEDTRKLYKEYRSLKQAKENSSSDAAGEHAEQSRSTAKESDCWGAHLNRGMLPASSPRLTSQDRDSLKASAQYYGLKLKNNLATVGKERPVSLKKSSLPGRLPLNSLKGDAAGQTNSPAAAAADKTTPTDSKFSPFSIRGVKTSLGSLASKTLHPVEPQEQFEPFEPVREFSEEPSDAASKAISSQHQNGSCLAPSSARSSALLSSLSPPRSAEPLRENAGATGKLNESIGASGDRKEGLETLGTPHRGIGALRGSPQFRGGFRGGMGAIGTGGRPSPASRLSFVDKKWLERCQVFGEMGTEEKPGAGNQERVEGRKEETETGREIQGGETVGKGEQAAERERRGASDTERDEGFKSMTSDKIGGDGASKPARQPTRKSKGGGDEEVKRKGGEETQRGLMSPPAPEGDGETSPKSKGTKKKGRKRQREGEDMEGEMTEEGGVKKKRRNGRKKEESSDVNVSPAQGGGKKRRAKKKGEGEEDGEKEKETKAPKKVPQENLLGEIEEEFVSRRMCQTQPVRARSMKGAEGNFVKINLKKKSHVKGYALRGIALRKQLYMQKFQLKGERFGGGGGYFGRGRRGGFRGGLSRQGDTCYKCGGTGHWAIDCKGRVAPPPPAAEDKPVEEEPFELPTLEEVARATGTLQPQPLVSSPSVKEEQQYQENEADRKHKDEVLLNVIRPDYERPAPPPPVEPLYPLADDGKVQETPAEVHAALQDLGYKSFRPGQEEAIMRILSGLSTLVVLSTGMGKSLCYQLPAYLYAQRSNCITLVISPLVSLMDDQLSGLPAKLKAACIHSNMTMKQREAAVEKVKSGQVCVLLLSPEALVGGGGSGSGCLPSAQELPPVAFACIDEAHCVSEWSHNFRPCYLRLCKVLRERLGVRCLLGLTATATLSTAVDIAQHLDITDQEGIAVRSAAVPPNLHLSVSMDREKDQALVSLLRGDRFGCLDSIIVYCTRREETTRVAALLRTCLQGVLVKENNQTSSSSQTENNPVGQRKKELARKKIRKPLKWQAESYHAGLSGSERRRVQNNFMCGELRIVVATVAFGMGLDKSDVRGIIHYNMPKSFESYVQEIGRAGRDGEPAHCHLFLDPEGGDLHELRRHIYADTVDYYTVKRLVQKVFPPCKCKQIHQKQQELIKDVEDSELLEMMDICEQDGSLKPATQQDMETLSPDSEELPIQEDRDEGKEKTEERKEEEAVNSEGAGGSVKHQDAEAKSASDWLRDNEEESSDWPRERVCHTHERAIPIQETVEALDITEEGVETLLCYLELHPQRFVELLHPTLSVCKVSCYDGPRQLQKITKICPPVAVVLARKRMAGERVESCDQLEFDVVEVADTMGWQLPLVKRGLRQLQWSTDRAGGRSGVLVEFSSPSFYFRSFGDLSDGEMDRVCRFLHNRVQDQEKTQLYQLTACFKAFKSVAFQSVLSCVDNLDVSRSLQLKNLLSEYFDKRRDRDHTLKPMDTEELDKYKLLDWEGQIRADIRSFLANRSDEKFSGRAVARIFHGIGSPCYPAQTYGRDRRYWRKYIQFDFNQLIRLATQEIIRFK</sequence>
<dbReference type="Pfam" id="PF00271">
    <property type="entry name" value="Helicase_C"/>
    <property type="match status" value="1"/>
</dbReference>
<dbReference type="GO" id="GO:0005524">
    <property type="term" value="F:ATP binding"/>
    <property type="evidence" value="ECO:0007669"/>
    <property type="project" value="UniProtKB-KW"/>
</dbReference>
<evidence type="ECO:0000256" key="18">
    <source>
        <dbReference type="ARBA" id="ARBA00049360"/>
    </source>
</evidence>
<dbReference type="GO" id="GO:0016787">
    <property type="term" value="F:hydrolase activity"/>
    <property type="evidence" value="ECO:0007669"/>
    <property type="project" value="UniProtKB-KW"/>
</dbReference>